<evidence type="ECO:0000256" key="2">
    <source>
        <dbReference type="ARBA" id="ARBA00006855"/>
    </source>
</evidence>
<accession>A0A8J4PW04</accession>
<dbReference type="Pfam" id="PF04193">
    <property type="entry name" value="PQ-loop"/>
    <property type="match status" value="2"/>
</dbReference>
<proteinExistence type="inferred from homology"/>
<dbReference type="NCBIfam" id="TIGR00951">
    <property type="entry name" value="2A43"/>
    <property type="match status" value="1"/>
</dbReference>
<gene>
    <name evidence="13" type="ORF">CYY_003969</name>
</gene>
<evidence type="ECO:0000256" key="11">
    <source>
        <dbReference type="ARBA" id="ARBA00074957"/>
    </source>
</evidence>
<keyword evidence="4 12" id="KW-0812">Transmembrane</keyword>
<keyword evidence="3" id="KW-0813">Transport</keyword>
<keyword evidence="14" id="KW-1185">Reference proteome</keyword>
<dbReference type="Proteomes" id="UP000695562">
    <property type="component" value="Unassembled WGS sequence"/>
</dbReference>
<comment type="caution">
    <text evidence="13">The sequence shown here is derived from an EMBL/GenBank/DDBJ whole genome shotgun (WGS) entry which is preliminary data.</text>
</comment>
<dbReference type="InterPro" id="IPR006603">
    <property type="entry name" value="PQ-loop_rpt"/>
</dbReference>
<keyword evidence="6" id="KW-0769">Symport</keyword>
<protein>
    <recommendedName>
        <fullName evidence="11">Cystinosin homolog</fullName>
    </recommendedName>
</protein>
<evidence type="ECO:0000256" key="12">
    <source>
        <dbReference type="SAM" id="Phobius"/>
    </source>
</evidence>
<feature type="transmembrane region" description="Helical" evidence="12">
    <location>
        <begin position="174"/>
        <end position="195"/>
    </location>
</feature>
<evidence type="ECO:0000313" key="14">
    <source>
        <dbReference type="Proteomes" id="UP000695562"/>
    </source>
</evidence>
<comment type="similarity">
    <text evidence="2">Belongs to the cystinosin family.</text>
</comment>
<feature type="transmembrane region" description="Helical" evidence="12">
    <location>
        <begin position="6"/>
        <end position="24"/>
    </location>
</feature>
<dbReference type="GO" id="GO:0005765">
    <property type="term" value="C:lysosomal membrane"/>
    <property type="evidence" value="ECO:0007669"/>
    <property type="project" value="UniProtKB-SubCell"/>
</dbReference>
<dbReference type="SMART" id="SM00679">
    <property type="entry name" value="CTNS"/>
    <property type="match status" value="2"/>
</dbReference>
<evidence type="ECO:0000256" key="3">
    <source>
        <dbReference type="ARBA" id="ARBA00022448"/>
    </source>
</evidence>
<keyword evidence="5" id="KW-0677">Repeat</keyword>
<dbReference type="GO" id="GO:0015184">
    <property type="term" value="F:L-cystine transmembrane transporter activity"/>
    <property type="evidence" value="ECO:0007669"/>
    <property type="project" value="TreeGrafter"/>
</dbReference>
<dbReference type="PANTHER" id="PTHR13131">
    <property type="entry name" value="CYSTINOSIN"/>
    <property type="match status" value="1"/>
</dbReference>
<reference evidence="13" key="1">
    <citation type="submission" date="2020-01" db="EMBL/GenBank/DDBJ databases">
        <title>Development of genomics and gene disruption for Polysphondylium violaceum indicates a role for the polyketide synthase stlB in stalk morphogenesis.</title>
        <authorList>
            <person name="Narita B."/>
            <person name="Kawabe Y."/>
            <person name="Kin K."/>
            <person name="Saito T."/>
            <person name="Gibbs R."/>
            <person name="Kuspa A."/>
            <person name="Muzny D."/>
            <person name="Queller D."/>
            <person name="Richards S."/>
            <person name="Strassman J."/>
            <person name="Sucgang R."/>
            <person name="Worley K."/>
            <person name="Schaap P."/>
        </authorList>
    </citation>
    <scope>NUCLEOTIDE SEQUENCE</scope>
    <source>
        <strain evidence="13">QSvi11</strain>
    </source>
</reference>
<feature type="transmembrane region" description="Helical" evidence="12">
    <location>
        <begin position="215"/>
        <end position="238"/>
    </location>
</feature>
<feature type="transmembrane region" description="Helical" evidence="12">
    <location>
        <begin position="44"/>
        <end position="66"/>
    </location>
</feature>
<evidence type="ECO:0000256" key="6">
    <source>
        <dbReference type="ARBA" id="ARBA00022847"/>
    </source>
</evidence>
<evidence type="ECO:0000256" key="7">
    <source>
        <dbReference type="ARBA" id="ARBA00022989"/>
    </source>
</evidence>
<comment type="subcellular location">
    <subcellularLocation>
        <location evidence="1">Lysosome membrane</location>
        <topology evidence="1">Multi-pass membrane protein</topology>
    </subcellularLocation>
</comment>
<keyword evidence="8 12" id="KW-0472">Membrane</keyword>
<dbReference type="Gene3D" id="1.20.1280.290">
    <property type="match status" value="2"/>
</dbReference>
<dbReference type="EMBL" id="AJWJ01000132">
    <property type="protein sequence ID" value="KAF2074737.1"/>
    <property type="molecule type" value="Genomic_DNA"/>
</dbReference>
<evidence type="ECO:0000256" key="9">
    <source>
        <dbReference type="ARBA" id="ARBA00023228"/>
    </source>
</evidence>
<keyword evidence="7 12" id="KW-1133">Transmembrane helix</keyword>
<evidence type="ECO:0000256" key="8">
    <source>
        <dbReference type="ARBA" id="ARBA00023136"/>
    </source>
</evidence>
<dbReference type="InterPro" id="IPR005282">
    <property type="entry name" value="LC_transporter"/>
</dbReference>
<dbReference type="FunFam" id="1.20.1280.290:FF:000018">
    <property type="entry name" value="Cystinosin homolog"/>
    <property type="match status" value="1"/>
</dbReference>
<dbReference type="OrthoDB" id="75720at2759"/>
<keyword evidence="9" id="KW-0458">Lysosome</keyword>
<organism evidence="13 14">
    <name type="scientific">Polysphondylium violaceum</name>
    <dbReference type="NCBI Taxonomy" id="133409"/>
    <lineage>
        <taxon>Eukaryota</taxon>
        <taxon>Amoebozoa</taxon>
        <taxon>Evosea</taxon>
        <taxon>Eumycetozoa</taxon>
        <taxon>Dictyostelia</taxon>
        <taxon>Dictyosteliales</taxon>
        <taxon>Dictyosteliaceae</taxon>
        <taxon>Polysphondylium</taxon>
    </lineage>
</organism>
<feature type="transmembrane region" description="Helical" evidence="12">
    <location>
        <begin position="142"/>
        <end position="162"/>
    </location>
</feature>
<sequence>MSALSIASFVIGYLYFAAWSLSFYPQVITNFRRKSVVGLSFDFLYFNVTGYICYSVFNAVLFWSPLVKEEYLNKYGPPIPVHINDIAFAFHGFVLTAITVIQCFIYDRAGQKNSIVGILIGILLWASIVVIVGLGAAGTFSWLFVIYYLSYVKLFITFIKYVPQAFMNFKRKSTVGWSIGNVLLDFTGGVLSLLQMCLDSIDSDNWKGVFFGDPVKFGLSIFSIAFDLLFMTQHYILYRNPSSSGGYKNIQEDDETVFVKGQF</sequence>
<name>A0A8J4PW04_9MYCE</name>
<evidence type="ECO:0000256" key="10">
    <source>
        <dbReference type="ARBA" id="ARBA00048473"/>
    </source>
</evidence>
<feature type="transmembrane region" description="Helical" evidence="12">
    <location>
        <begin position="86"/>
        <end position="106"/>
    </location>
</feature>
<dbReference type="GO" id="GO:0015293">
    <property type="term" value="F:symporter activity"/>
    <property type="evidence" value="ECO:0007669"/>
    <property type="project" value="UniProtKB-KW"/>
</dbReference>
<dbReference type="PANTHER" id="PTHR13131:SF5">
    <property type="entry name" value="CYSTINOSIN"/>
    <property type="match status" value="1"/>
</dbReference>
<dbReference type="AlphaFoldDB" id="A0A8J4PW04"/>
<evidence type="ECO:0000256" key="4">
    <source>
        <dbReference type="ARBA" id="ARBA00022692"/>
    </source>
</evidence>
<evidence type="ECO:0000313" key="13">
    <source>
        <dbReference type="EMBL" id="KAF2074737.1"/>
    </source>
</evidence>
<comment type="catalytic activity">
    <reaction evidence="10">
        <text>L-cystine(out) + H(+)(out) = L-cystine(in) + H(+)(in)</text>
        <dbReference type="Rhea" id="RHEA:66172"/>
        <dbReference type="ChEBI" id="CHEBI:15378"/>
        <dbReference type="ChEBI" id="CHEBI:35491"/>
    </reaction>
    <physiologicalReaction direction="left-to-right" evidence="10">
        <dbReference type="Rhea" id="RHEA:66173"/>
    </physiologicalReaction>
</comment>
<feature type="transmembrane region" description="Helical" evidence="12">
    <location>
        <begin position="115"/>
        <end position="136"/>
    </location>
</feature>
<dbReference type="FunFam" id="1.20.1280.290:FF:000016">
    <property type="entry name" value="Cystinosin homolog"/>
    <property type="match status" value="1"/>
</dbReference>
<evidence type="ECO:0000256" key="5">
    <source>
        <dbReference type="ARBA" id="ARBA00022737"/>
    </source>
</evidence>
<evidence type="ECO:0000256" key="1">
    <source>
        <dbReference type="ARBA" id="ARBA00004155"/>
    </source>
</evidence>